<evidence type="ECO:0000313" key="2">
    <source>
        <dbReference type="EMBL" id="KAG5479670.1"/>
    </source>
</evidence>
<comment type="caution">
    <text evidence="2">The sequence shown here is derived from an EMBL/GenBank/DDBJ whole genome shotgun (WGS) entry which is preliminary data.</text>
</comment>
<dbReference type="GeneID" id="94170676"/>
<evidence type="ECO:0000256" key="1">
    <source>
        <dbReference type="SAM" id="MobiDB-lite"/>
    </source>
</evidence>
<feature type="compositionally biased region" description="Low complexity" evidence="1">
    <location>
        <begin position="19"/>
        <end position="35"/>
    </location>
</feature>
<proteinExistence type="predicted"/>
<name>A0A836H8T1_LEIEN</name>
<dbReference type="KEGG" id="lenr:94170676"/>
<accession>A0A836H8T1</accession>
<protein>
    <submittedName>
        <fullName evidence="2">Uncharacterized protein</fullName>
    </submittedName>
</protein>
<sequence length="412" mass="43848">MRSDIAGDSSREHRTDSLSVSGVSTASSGPASTPPVTVRFVTSEQEFAAVFGHGGGTPSVSSDGGDAFLLCYEYPSDGVTADGILQFQKSVTTAAQQYGARLSLYIWDCTSSSFAAARAQLGKSRGHPLLLIVFKGTIADTLRDMPLAEMSATEVPQVCRRLASFQSSANPARVVVSGASSTPASSIAAATSMAESRGNGSSGEEDVEQQLLVDVAKMVGMGKGLMAERKPLYAEKFFAKALLILDAVAGDVDRLVASREDYDGSVALCLGWAGLAQLVQGKQIVENAYLERLGRQAAFQPFRDEPLSHANRAMTTWRMMQGAPRPWSETRDSEAKLRAALSSNVQDTVSRCLLVITLFLKGDLECAMTEALKLHISGDAFGRAALKHMSCFLGKEHVLVQRLGMPALAGQL</sequence>
<dbReference type="EMBL" id="JAFHKP010000022">
    <property type="protein sequence ID" value="KAG5479670.1"/>
    <property type="molecule type" value="Genomic_DNA"/>
</dbReference>
<feature type="compositionally biased region" description="Basic and acidic residues" evidence="1">
    <location>
        <begin position="1"/>
        <end position="16"/>
    </location>
</feature>
<reference evidence="2 3" key="1">
    <citation type="submission" date="2021-02" db="EMBL/GenBank/DDBJ databases">
        <title>Leishmania (Mundinia) enrietti genome sequencing and assembly.</title>
        <authorList>
            <person name="Almutairi H."/>
            <person name="Gatherer D."/>
        </authorList>
    </citation>
    <scope>NUCLEOTIDE SEQUENCE [LARGE SCALE GENOMIC DNA]</scope>
    <source>
        <strain evidence="2">CUR178</strain>
    </source>
</reference>
<keyword evidence="3" id="KW-1185">Reference proteome</keyword>
<dbReference type="Proteomes" id="UP000674179">
    <property type="component" value="Chromosome 22"/>
</dbReference>
<feature type="region of interest" description="Disordered" evidence="1">
    <location>
        <begin position="1"/>
        <end position="35"/>
    </location>
</feature>
<dbReference type="RefSeq" id="XP_067693199.1">
    <property type="nucleotide sequence ID" value="XM_067835166.1"/>
</dbReference>
<organism evidence="2 3">
    <name type="scientific">Leishmania enriettii</name>
    <dbReference type="NCBI Taxonomy" id="5663"/>
    <lineage>
        <taxon>Eukaryota</taxon>
        <taxon>Discoba</taxon>
        <taxon>Euglenozoa</taxon>
        <taxon>Kinetoplastea</taxon>
        <taxon>Metakinetoplastina</taxon>
        <taxon>Trypanosomatida</taxon>
        <taxon>Trypanosomatidae</taxon>
        <taxon>Leishmaniinae</taxon>
        <taxon>Leishmania</taxon>
    </lineage>
</organism>
<dbReference type="AlphaFoldDB" id="A0A836H8T1"/>
<evidence type="ECO:0000313" key="3">
    <source>
        <dbReference type="Proteomes" id="UP000674179"/>
    </source>
</evidence>
<gene>
    <name evidence="2" type="ORF">CUR178_03433</name>
</gene>
<dbReference type="OrthoDB" id="243549at2759"/>